<feature type="signal peptide" evidence="1">
    <location>
        <begin position="1"/>
        <end position="20"/>
    </location>
</feature>
<name>A0ABW0S345_9BURK</name>
<sequence>MKTSLLLLSTAAFLTTAASAEQKAIYPAPAKPLKAEYTVYSGELGNEQPPTRTERKLSVEVTGQGAKDIFDSLYPDDKVTCSDEAGERLRSKGNITCSYVPARGYRCFFGFDLRTGRSIAGGSC</sequence>
<reference evidence="3" key="1">
    <citation type="journal article" date="2019" name="Int. J. Syst. Evol. Microbiol.">
        <title>The Global Catalogue of Microorganisms (GCM) 10K type strain sequencing project: providing services to taxonomists for standard genome sequencing and annotation.</title>
        <authorList>
            <consortium name="The Broad Institute Genomics Platform"/>
            <consortium name="The Broad Institute Genome Sequencing Center for Infectious Disease"/>
            <person name="Wu L."/>
            <person name="Ma J."/>
        </authorList>
    </citation>
    <scope>NUCLEOTIDE SEQUENCE [LARGE SCALE GENOMIC DNA]</scope>
    <source>
        <strain evidence="3">CGMCC 4.5798</strain>
    </source>
</reference>
<keyword evidence="1" id="KW-0732">Signal</keyword>
<evidence type="ECO:0000313" key="2">
    <source>
        <dbReference type="EMBL" id="MFC5550140.1"/>
    </source>
</evidence>
<keyword evidence="3" id="KW-1185">Reference proteome</keyword>
<feature type="chain" id="PRO_5046478443" description="DUF3617 family protein" evidence="1">
    <location>
        <begin position="21"/>
        <end position="124"/>
    </location>
</feature>
<comment type="caution">
    <text evidence="2">The sequence shown here is derived from an EMBL/GenBank/DDBJ whole genome shotgun (WGS) entry which is preliminary data.</text>
</comment>
<organism evidence="2 3">
    <name type="scientific">Massilia aerilata</name>
    <dbReference type="NCBI Taxonomy" id="453817"/>
    <lineage>
        <taxon>Bacteria</taxon>
        <taxon>Pseudomonadati</taxon>
        <taxon>Pseudomonadota</taxon>
        <taxon>Betaproteobacteria</taxon>
        <taxon>Burkholderiales</taxon>
        <taxon>Oxalobacteraceae</taxon>
        <taxon>Telluria group</taxon>
        <taxon>Massilia</taxon>
    </lineage>
</organism>
<evidence type="ECO:0008006" key="4">
    <source>
        <dbReference type="Google" id="ProtNLM"/>
    </source>
</evidence>
<gene>
    <name evidence="2" type="ORF">ACFPO9_16620</name>
</gene>
<protein>
    <recommendedName>
        <fullName evidence="4">DUF3617 family protein</fullName>
    </recommendedName>
</protein>
<dbReference type="EMBL" id="JBHSMZ010000012">
    <property type="protein sequence ID" value="MFC5550140.1"/>
    <property type="molecule type" value="Genomic_DNA"/>
</dbReference>
<evidence type="ECO:0000313" key="3">
    <source>
        <dbReference type="Proteomes" id="UP001596086"/>
    </source>
</evidence>
<evidence type="ECO:0000256" key="1">
    <source>
        <dbReference type="SAM" id="SignalP"/>
    </source>
</evidence>
<accession>A0ABW0S345</accession>
<dbReference type="Proteomes" id="UP001596086">
    <property type="component" value="Unassembled WGS sequence"/>
</dbReference>
<proteinExistence type="predicted"/>
<dbReference type="RefSeq" id="WP_379772277.1">
    <property type="nucleotide sequence ID" value="NZ_JBHSMZ010000012.1"/>
</dbReference>